<feature type="domain" description="N-acetyltransferase" evidence="1">
    <location>
        <begin position="49"/>
        <end position="189"/>
    </location>
</feature>
<dbReference type="PANTHER" id="PTHR43233">
    <property type="entry name" value="FAMILY N-ACETYLTRANSFERASE, PUTATIVE (AFU_ORTHOLOGUE AFUA_6G03350)-RELATED"/>
    <property type="match status" value="1"/>
</dbReference>
<dbReference type="InterPro" id="IPR016181">
    <property type="entry name" value="Acyl_CoA_acyltransferase"/>
</dbReference>
<keyword evidence="3" id="KW-1185">Reference proteome</keyword>
<organism evidence="2 3">
    <name type="scientific">Bionectria ochroleuca</name>
    <name type="common">Gliocladium roseum</name>
    <dbReference type="NCBI Taxonomy" id="29856"/>
    <lineage>
        <taxon>Eukaryota</taxon>
        <taxon>Fungi</taxon>
        <taxon>Dikarya</taxon>
        <taxon>Ascomycota</taxon>
        <taxon>Pezizomycotina</taxon>
        <taxon>Sordariomycetes</taxon>
        <taxon>Hypocreomycetidae</taxon>
        <taxon>Hypocreales</taxon>
        <taxon>Bionectriaceae</taxon>
        <taxon>Clonostachys</taxon>
    </lineage>
</organism>
<name>A0ABY6UBR0_BIOOC</name>
<dbReference type="InterPro" id="IPR000182">
    <property type="entry name" value="GNAT_dom"/>
</dbReference>
<reference evidence="2 3" key="1">
    <citation type="submission" date="2019-06" db="EMBL/GenBank/DDBJ databases">
        <authorList>
            <person name="Broberg M."/>
        </authorList>
    </citation>
    <scope>NUCLEOTIDE SEQUENCE [LARGE SCALE GENOMIC DNA]</scope>
</reference>
<dbReference type="Proteomes" id="UP000766486">
    <property type="component" value="Unassembled WGS sequence"/>
</dbReference>
<sequence>MGLRVSKPQPEGKPHSWYRDNFFLTTDKRYLEPHVVNDIFRSDLMWWNDPLEPGQMKKMLDNCLTLCLYWVPETEEQMRMKIPESGVPLRREGPDFKMVGFARLVTDYVSFAYLTDVFVLRDYQRRGLASWMIRSIKEVVMEWPDLRGLTLMANDKISARMYERDLGALEFDKGPSAGLIMLEMPGRAEKGVPKDH</sequence>
<protein>
    <recommendedName>
        <fullName evidence="1">N-acetyltransferase domain-containing protein</fullName>
    </recommendedName>
</protein>
<accession>A0ABY6UBR0</accession>
<dbReference type="InterPro" id="IPR053144">
    <property type="entry name" value="Acetyltransferase_Butenolide"/>
</dbReference>
<proteinExistence type="predicted"/>
<comment type="caution">
    <text evidence="2">The sequence shown here is derived from an EMBL/GenBank/DDBJ whole genome shotgun (WGS) entry which is preliminary data.</text>
</comment>
<dbReference type="Gene3D" id="3.40.630.30">
    <property type="match status" value="1"/>
</dbReference>
<dbReference type="PANTHER" id="PTHR43233:SF1">
    <property type="entry name" value="FAMILY N-ACETYLTRANSFERASE, PUTATIVE (AFU_ORTHOLOGUE AFUA_6G03350)-RELATED"/>
    <property type="match status" value="1"/>
</dbReference>
<dbReference type="SUPFAM" id="SSF55729">
    <property type="entry name" value="Acyl-CoA N-acyltransferases (Nat)"/>
    <property type="match status" value="1"/>
</dbReference>
<evidence type="ECO:0000313" key="3">
    <source>
        <dbReference type="Proteomes" id="UP000766486"/>
    </source>
</evidence>
<dbReference type="CDD" id="cd04301">
    <property type="entry name" value="NAT_SF"/>
    <property type="match status" value="1"/>
</dbReference>
<evidence type="ECO:0000313" key="2">
    <source>
        <dbReference type="EMBL" id="VUC27489.1"/>
    </source>
</evidence>
<gene>
    <name evidence="2" type="ORF">CLO192961_LOCUS211846</name>
</gene>
<dbReference type="EMBL" id="CABFNS010000768">
    <property type="protein sequence ID" value="VUC27489.1"/>
    <property type="molecule type" value="Genomic_DNA"/>
</dbReference>
<evidence type="ECO:0000259" key="1">
    <source>
        <dbReference type="PROSITE" id="PS51186"/>
    </source>
</evidence>
<dbReference type="Pfam" id="PF00583">
    <property type="entry name" value="Acetyltransf_1"/>
    <property type="match status" value="1"/>
</dbReference>
<dbReference type="PROSITE" id="PS51186">
    <property type="entry name" value="GNAT"/>
    <property type="match status" value="1"/>
</dbReference>